<dbReference type="GO" id="GO:0046695">
    <property type="term" value="C:SLIK (SAGA-like) complex"/>
    <property type="evidence" value="ECO:0007669"/>
    <property type="project" value="InterPro"/>
</dbReference>
<keyword evidence="7" id="KW-1185">Reference proteome</keyword>
<dbReference type="Ensembl" id="ENSCUST00005025938.1">
    <property type="protein sequence ID" value="ENSCUSP00005025041.1"/>
    <property type="gene ID" value="ENSCUSG00005015609.1"/>
</dbReference>
<dbReference type="GO" id="GO:0000124">
    <property type="term" value="C:SAGA complex"/>
    <property type="evidence" value="ECO:0007669"/>
    <property type="project" value="InterPro"/>
</dbReference>
<dbReference type="PANTHER" id="PTHR10221">
    <property type="entry name" value="TRANSCRIPTION INITIATION FACTOR TFIID SUBUNIT 6"/>
    <property type="match status" value="1"/>
</dbReference>
<evidence type="ECO:0000256" key="5">
    <source>
        <dbReference type="ARBA" id="ARBA00023242"/>
    </source>
</evidence>
<sequence length="103" mass="11956">FPQKIHFPPKNSIFPSKSIFSPKKSPFPPKIPFFSPKKSHFPPKIPRKLTTGDVDLALKLKNVETLYGFHTQKFILFLFASGGGRELHFYEEKEEDLRDFGEF</sequence>
<name>A0A8C3Y9E0_CATUS</name>
<dbReference type="GO" id="GO:0003713">
    <property type="term" value="F:transcription coactivator activity"/>
    <property type="evidence" value="ECO:0007669"/>
    <property type="project" value="TreeGrafter"/>
</dbReference>
<keyword evidence="5" id="KW-0539">Nucleus</keyword>
<dbReference type="GO" id="GO:0005669">
    <property type="term" value="C:transcription factor TFIID complex"/>
    <property type="evidence" value="ECO:0007669"/>
    <property type="project" value="InterPro"/>
</dbReference>
<evidence type="ECO:0000256" key="1">
    <source>
        <dbReference type="ARBA" id="ARBA00004123"/>
    </source>
</evidence>
<dbReference type="Proteomes" id="UP000694563">
    <property type="component" value="Unassembled WGS sequence"/>
</dbReference>
<keyword evidence="4" id="KW-0804">Transcription</keyword>
<accession>A0A8C3Y9E0</accession>
<evidence type="ECO:0000313" key="6">
    <source>
        <dbReference type="Ensembl" id="ENSCUSP00005025041.1"/>
    </source>
</evidence>
<dbReference type="GO" id="GO:0051123">
    <property type="term" value="P:RNA polymerase II preinitiation complex assembly"/>
    <property type="evidence" value="ECO:0007669"/>
    <property type="project" value="TreeGrafter"/>
</dbReference>
<dbReference type="GO" id="GO:0016251">
    <property type="term" value="F:RNA polymerase II general transcription initiation factor activity"/>
    <property type="evidence" value="ECO:0007669"/>
    <property type="project" value="InterPro"/>
</dbReference>
<protein>
    <submittedName>
        <fullName evidence="6">Uncharacterized protein</fullName>
    </submittedName>
</protein>
<reference evidence="6" key="1">
    <citation type="submission" date="2025-08" db="UniProtKB">
        <authorList>
            <consortium name="Ensembl"/>
        </authorList>
    </citation>
    <scope>IDENTIFICATION</scope>
</reference>
<dbReference type="PANTHER" id="PTHR10221:SF9">
    <property type="entry name" value="TRANSCRIPTION INITIATION FACTOR TFIID SUBUNIT 6"/>
    <property type="match status" value="1"/>
</dbReference>
<proteinExistence type="inferred from homology"/>
<dbReference type="InterPro" id="IPR037796">
    <property type="entry name" value="TAF6"/>
</dbReference>
<evidence type="ECO:0000256" key="4">
    <source>
        <dbReference type="ARBA" id="ARBA00023163"/>
    </source>
</evidence>
<dbReference type="AlphaFoldDB" id="A0A8C3Y9E0"/>
<organism evidence="6 7">
    <name type="scientific">Catharus ustulatus</name>
    <name type="common">Russet-backed thrush</name>
    <name type="synonym">Hylocichla ustulatus</name>
    <dbReference type="NCBI Taxonomy" id="91951"/>
    <lineage>
        <taxon>Eukaryota</taxon>
        <taxon>Metazoa</taxon>
        <taxon>Chordata</taxon>
        <taxon>Craniata</taxon>
        <taxon>Vertebrata</taxon>
        <taxon>Euteleostomi</taxon>
        <taxon>Archelosauria</taxon>
        <taxon>Archosauria</taxon>
        <taxon>Dinosauria</taxon>
        <taxon>Saurischia</taxon>
        <taxon>Theropoda</taxon>
        <taxon>Coelurosauria</taxon>
        <taxon>Aves</taxon>
        <taxon>Neognathae</taxon>
        <taxon>Neoaves</taxon>
        <taxon>Telluraves</taxon>
        <taxon>Australaves</taxon>
        <taxon>Passeriformes</taxon>
        <taxon>Turdidae</taxon>
        <taxon>Catharus</taxon>
    </lineage>
</organism>
<evidence type="ECO:0000256" key="3">
    <source>
        <dbReference type="ARBA" id="ARBA00023015"/>
    </source>
</evidence>
<comment type="subcellular location">
    <subcellularLocation>
        <location evidence="1">Nucleus</location>
    </subcellularLocation>
</comment>
<keyword evidence="3" id="KW-0805">Transcription regulation</keyword>
<reference evidence="6" key="2">
    <citation type="submission" date="2025-09" db="UniProtKB">
        <authorList>
            <consortium name="Ensembl"/>
        </authorList>
    </citation>
    <scope>IDENTIFICATION</scope>
</reference>
<evidence type="ECO:0000256" key="2">
    <source>
        <dbReference type="ARBA" id="ARBA00007688"/>
    </source>
</evidence>
<comment type="similarity">
    <text evidence="2">Belongs to the TAF6 family.</text>
</comment>
<evidence type="ECO:0000313" key="7">
    <source>
        <dbReference type="Proteomes" id="UP000694563"/>
    </source>
</evidence>